<dbReference type="EMBL" id="JADWDJ010000021">
    <property type="protein sequence ID" value="KAG5264167.1"/>
    <property type="molecule type" value="Genomic_DNA"/>
</dbReference>
<evidence type="ECO:0000313" key="1">
    <source>
        <dbReference type="EMBL" id="KAG5264167.1"/>
    </source>
</evidence>
<dbReference type="Proteomes" id="UP000823561">
    <property type="component" value="Chromosome 21"/>
</dbReference>
<accession>A0AAV6FR22</accession>
<feature type="non-terminal residue" evidence="1">
    <location>
        <position position="86"/>
    </location>
</feature>
<proteinExistence type="predicted"/>
<dbReference type="PANTHER" id="PTHR33332">
    <property type="entry name" value="REVERSE TRANSCRIPTASE DOMAIN-CONTAINING PROTEIN"/>
    <property type="match status" value="1"/>
</dbReference>
<sequence length="86" mass="9371">MKVGCRCGVGGVQVGCDSPKVSTLILLDLSAAFDTIDHSILIHRLAKWVGLSDNALNWFQTNITGRDFYISLGDHVSEKHDLPFGV</sequence>
<reference evidence="1" key="1">
    <citation type="submission" date="2020-10" db="EMBL/GenBank/DDBJ databases">
        <title>Chromosome-scale genome assembly of the Allis shad, Alosa alosa.</title>
        <authorList>
            <person name="Margot Z."/>
            <person name="Christophe K."/>
            <person name="Cabau C."/>
            <person name="Louis A."/>
            <person name="Berthelot C."/>
            <person name="Parey E."/>
            <person name="Roest Crollius H."/>
            <person name="Montfort J."/>
            <person name="Robinson-Rechavi M."/>
            <person name="Bucao C."/>
            <person name="Bouchez O."/>
            <person name="Gislard M."/>
            <person name="Lluch J."/>
            <person name="Milhes M."/>
            <person name="Lampietro C."/>
            <person name="Lopez Roques C."/>
            <person name="Donnadieu C."/>
            <person name="Braasch I."/>
            <person name="Desvignes T."/>
            <person name="Postlethwait J."/>
            <person name="Bobe J."/>
            <person name="Guiguen Y."/>
        </authorList>
    </citation>
    <scope>NUCLEOTIDE SEQUENCE</scope>
    <source>
        <strain evidence="1">M-15738</strain>
        <tissue evidence="1">Blood</tissue>
    </source>
</reference>
<keyword evidence="2" id="KW-1185">Reference proteome</keyword>
<evidence type="ECO:0000313" key="2">
    <source>
        <dbReference type="Proteomes" id="UP000823561"/>
    </source>
</evidence>
<comment type="caution">
    <text evidence="1">The sequence shown here is derived from an EMBL/GenBank/DDBJ whole genome shotgun (WGS) entry which is preliminary data.</text>
</comment>
<gene>
    <name evidence="1" type="ORF">AALO_G00272880</name>
</gene>
<organism evidence="1 2">
    <name type="scientific">Alosa alosa</name>
    <name type="common">allis shad</name>
    <dbReference type="NCBI Taxonomy" id="278164"/>
    <lineage>
        <taxon>Eukaryota</taxon>
        <taxon>Metazoa</taxon>
        <taxon>Chordata</taxon>
        <taxon>Craniata</taxon>
        <taxon>Vertebrata</taxon>
        <taxon>Euteleostomi</taxon>
        <taxon>Actinopterygii</taxon>
        <taxon>Neopterygii</taxon>
        <taxon>Teleostei</taxon>
        <taxon>Clupei</taxon>
        <taxon>Clupeiformes</taxon>
        <taxon>Clupeoidei</taxon>
        <taxon>Clupeidae</taxon>
        <taxon>Alosa</taxon>
    </lineage>
</organism>
<dbReference type="AlphaFoldDB" id="A0AAV6FR22"/>
<protein>
    <recommendedName>
        <fullName evidence="3">Reverse transcriptase domain-containing protein</fullName>
    </recommendedName>
</protein>
<name>A0AAV6FR22_9TELE</name>
<evidence type="ECO:0008006" key="3">
    <source>
        <dbReference type="Google" id="ProtNLM"/>
    </source>
</evidence>